<dbReference type="EMBL" id="SSXH01000298">
    <property type="protein sequence ID" value="THJ74191.1"/>
    <property type="molecule type" value="Genomic_DNA"/>
</dbReference>
<protein>
    <submittedName>
        <fullName evidence="2">Uncharacterized protein</fullName>
    </submittedName>
</protein>
<feature type="region of interest" description="Disordered" evidence="1">
    <location>
        <begin position="67"/>
        <end position="113"/>
    </location>
</feature>
<feature type="region of interest" description="Disordered" evidence="1">
    <location>
        <begin position="1"/>
        <end position="29"/>
    </location>
</feature>
<accession>A0A4S5EPF8</accession>
<sequence length="113" mass="11527">MVWVFDTRTGGFTEPIVVPGTPPGPGTETGAAQITVTAEGDQVWVNDPAGPDAVLIDGTRRATVAKATVRTAGSDRHNPGPPAAGPPDDRAVEVSPPDDEGGPPRRLPEDGPA</sequence>
<dbReference type="AlphaFoldDB" id="A0A4S5EPF8"/>
<dbReference type="Proteomes" id="UP000305282">
    <property type="component" value="Unassembled WGS sequence"/>
</dbReference>
<dbReference type="RefSeq" id="WP_136448376.1">
    <property type="nucleotide sequence ID" value="NZ_SSXH01000298.1"/>
</dbReference>
<evidence type="ECO:0000256" key="1">
    <source>
        <dbReference type="SAM" id="MobiDB-lite"/>
    </source>
</evidence>
<feature type="compositionally biased region" description="Basic and acidic residues" evidence="1">
    <location>
        <begin position="102"/>
        <end position="113"/>
    </location>
</feature>
<keyword evidence="3" id="KW-1185">Reference proteome</keyword>
<comment type="caution">
    <text evidence="2">The sequence shown here is derived from an EMBL/GenBank/DDBJ whole genome shotgun (WGS) entry which is preliminary data.</text>
</comment>
<proteinExistence type="predicted"/>
<name>A0A4S5EPF8_9ACTN</name>
<evidence type="ECO:0000313" key="3">
    <source>
        <dbReference type="Proteomes" id="UP000305282"/>
    </source>
</evidence>
<gene>
    <name evidence="2" type="ORF">E7Y31_12945</name>
</gene>
<organism evidence="2 3">
    <name type="scientific">Candidatus Frankia alpina</name>
    <dbReference type="NCBI Taxonomy" id="2699483"/>
    <lineage>
        <taxon>Bacteria</taxon>
        <taxon>Bacillati</taxon>
        <taxon>Actinomycetota</taxon>
        <taxon>Actinomycetes</taxon>
        <taxon>Frankiales</taxon>
        <taxon>Frankiaceae</taxon>
        <taxon>Frankia</taxon>
    </lineage>
</organism>
<reference evidence="2 3" key="1">
    <citation type="submission" date="2019-04" db="EMBL/GenBank/DDBJ databases">
        <title>Draft genome sequences for three unisolated Alnus-infective Frankia Sp+ strains, AgTrS, AiOr and AvVan, the first sequenced Frankia strains able to sporulate in-planta.</title>
        <authorList>
            <person name="Bethencourt L."/>
            <person name="Vautrin F."/>
            <person name="Taib N."/>
            <person name="Dubost A."/>
            <person name="Castro-Garcia L."/>
            <person name="Imbaud O."/>
            <person name="Abrouk D."/>
            <person name="Fournier P."/>
            <person name="Briolay J."/>
            <person name="Nguyen A."/>
            <person name="Normand P."/>
            <person name="Fernandez M.P."/>
            <person name="Brochier-Armanet C."/>
            <person name="Herrera-Belaroussi A."/>
        </authorList>
    </citation>
    <scope>NUCLEOTIDE SEQUENCE [LARGE SCALE GENOMIC DNA]</scope>
    <source>
        <strain evidence="2 3">AvVan</strain>
    </source>
</reference>
<evidence type="ECO:0000313" key="2">
    <source>
        <dbReference type="EMBL" id="THJ74191.1"/>
    </source>
</evidence>